<gene>
    <name evidence="1" type="ORF">F8M49_17270</name>
</gene>
<name>A0ABU3WRK7_9NOCA</name>
<dbReference type="Proteomes" id="UP001275440">
    <property type="component" value="Unassembled WGS sequence"/>
</dbReference>
<dbReference type="EMBL" id="WBMO01000001">
    <property type="protein sequence ID" value="MDV2476634.1"/>
    <property type="molecule type" value="Genomic_DNA"/>
</dbReference>
<protein>
    <submittedName>
        <fullName evidence="1">Uncharacterized protein</fullName>
    </submittedName>
</protein>
<keyword evidence="2" id="KW-1185">Reference proteome</keyword>
<comment type="caution">
    <text evidence="1">The sequence shown here is derived from an EMBL/GenBank/DDBJ whole genome shotgun (WGS) entry which is preliminary data.</text>
</comment>
<proteinExistence type="predicted"/>
<organism evidence="1 2">
    <name type="scientific">Rhodococcus zopfii</name>
    <dbReference type="NCBI Taxonomy" id="43772"/>
    <lineage>
        <taxon>Bacteria</taxon>
        <taxon>Bacillati</taxon>
        <taxon>Actinomycetota</taxon>
        <taxon>Actinomycetes</taxon>
        <taxon>Mycobacteriales</taxon>
        <taxon>Nocardiaceae</taxon>
        <taxon>Rhodococcus</taxon>
    </lineage>
</organism>
<sequence length="154" mass="16728">MLDAIIRSEALWPYNAHLLEHPRIEDYVRFVLRGRGDATYDGPALITPLGLGDTPIRGHRDLQGFADVECLADLQTDVAMYPVDDPAVMLAKMAYIISKGNACNASGFACATCSHPLSDFEILWVSAPPSIIGVPLCSTCAPAIIRDFNPVRLT</sequence>
<evidence type="ECO:0000313" key="1">
    <source>
        <dbReference type="EMBL" id="MDV2476634.1"/>
    </source>
</evidence>
<evidence type="ECO:0000313" key="2">
    <source>
        <dbReference type="Proteomes" id="UP001275440"/>
    </source>
</evidence>
<accession>A0ABU3WRK7</accession>
<reference evidence="1 2" key="1">
    <citation type="submission" date="2019-10" db="EMBL/GenBank/DDBJ databases">
        <title>Draft Genome Assembly of Rhodococcus zopfii DSM44189.</title>
        <authorList>
            <person name="Sutton J.M."/>
            <person name="Akob D.M."/>
            <person name="Bushman T.J."/>
        </authorList>
    </citation>
    <scope>NUCLEOTIDE SEQUENCE [LARGE SCALE GENOMIC DNA]</scope>
    <source>
        <strain evidence="1 2">DSM 44189</strain>
    </source>
</reference>